<name>A0A1J4KJM6_9EUKA</name>
<dbReference type="EMBL" id="MLAK01000585">
    <property type="protein sequence ID" value="OHT11519.1"/>
    <property type="molecule type" value="Genomic_DNA"/>
</dbReference>
<dbReference type="AlphaFoldDB" id="A0A1J4KJM6"/>
<feature type="compositionally biased region" description="Pro residues" evidence="1">
    <location>
        <begin position="168"/>
        <end position="178"/>
    </location>
</feature>
<evidence type="ECO:0000259" key="2">
    <source>
        <dbReference type="PROSITE" id="PS50053"/>
    </source>
</evidence>
<dbReference type="SUPFAM" id="SSF54236">
    <property type="entry name" value="Ubiquitin-like"/>
    <property type="match status" value="1"/>
</dbReference>
<dbReference type="InterPro" id="IPR029071">
    <property type="entry name" value="Ubiquitin-like_domsf"/>
</dbReference>
<dbReference type="Proteomes" id="UP000179807">
    <property type="component" value="Unassembled WGS sequence"/>
</dbReference>
<reference evidence="3" key="1">
    <citation type="submission" date="2016-10" db="EMBL/GenBank/DDBJ databases">
        <authorList>
            <person name="Benchimol M."/>
            <person name="Almeida L.G."/>
            <person name="Vasconcelos A.T."/>
            <person name="Perreira-Neves A."/>
            <person name="Rosa I.A."/>
            <person name="Tasca T."/>
            <person name="Bogo M.R."/>
            <person name="de Souza W."/>
        </authorList>
    </citation>
    <scope>NUCLEOTIDE SEQUENCE [LARGE SCALE GENOMIC DNA]</scope>
    <source>
        <strain evidence="3">K</strain>
    </source>
</reference>
<proteinExistence type="predicted"/>
<comment type="caution">
    <text evidence="3">The sequence shown here is derived from an EMBL/GenBank/DDBJ whole genome shotgun (WGS) entry which is preliminary data.</text>
</comment>
<dbReference type="GeneID" id="94835186"/>
<evidence type="ECO:0000313" key="3">
    <source>
        <dbReference type="EMBL" id="OHT11519.1"/>
    </source>
</evidence>
<keyword evidence="4" id="KW-1185">Reference proteome</keyword>
<dbReference type="InterPro" id="IPR000626">
    <property type="entry name" value="Ubiquitin-like_dom"/>
</dbReference>
<evidence type="ECO:0000313" key="4">
    <source>
        <dbReference type="Proteomes" id="UP000179807"/>
    </source>
</evidence>
<feature type="region of interest" description="Disordered" evidence="1">
    <location>
        <begin position="162"/>
        <end position="189"/>
    </location>
</feature>
<gene>
    <name evidence="3" type="ORF">TRFO_18963</name>
</gene>
<evidence type="ECO:0000256" key="1">
    <source>
        <dbReference type="SAM" id="MobiDB-lite"/>
    </source>
</evidence>
<protein>
    <recommendedName>
        <fullName evidence="2">Ubiquitin-like domain-containing protein</fullName>
    </recommendedName>
</protein>
<organism evidence="3 4">
    <name type="scientific">Tritrichomonas foetus</name>
    <dbReference type="NCBI Taxonomy" id="1144522"/>
    <lineage>
        <taxon>Eukaryota</taxon>
        <taxon>Metamonada</taxon>
        <taxon>Parabasalia</taxon>
        <taxon>Tritrichomonadida</taxon>
        <taxon>Tritrichomonadidae</taxon>
        <taxon>Tritrichomonas</taxon>
    </lineage>
</organism>
<dbReference type="PROSITE" id="PS50053">
    <property type="entry name" value="UBIQUITIN_2"/>
    <property type="match status" value="1"/>
</dbReference>
<feature type="domain" description="Ubiquitin-like" evidence="2">
    <location>
        <begin position="5"/>
        <end position="79"/>
    </location>
</feature>
<accession>A0A1J4KJM6</accession>
<dbReference type="RefSeq" id="XP_068364655.1">
    <property type="nucleotide sequence ID" value="XM_068500482.1"/>
</dbReference>
<dbReference type="VEuPathDB" id="TrichDB:TRFO_18963"/>
<sequence length="201" mass="23148">MQKEITLSLLNISGKKITVKVPNTNSVRSFIEIIGNGDIKNSSYIFLHNGKKLDIDISLMAQGIKDNDSIVFLRNKAKNMKKMIFVTSETAVDELKSFDCFLSDIYNSFLRSNDLIFDTIDSEKDANCIYAQYLLQNAELMECRRSERPHRKFPTILRKSKGISTQPLPQPWNKPPKVTPHMMTHTSPRNGTLRFPEDFMW</sequence>